<reference evidence="2" key="1">
    <citation type="submission" date="2016-11" db="EMBL/GenBank/DDBJ databases">
        <authorList>
            <person name="Xavier A.S."/>
            <person name="Silva F.P."/>
            <person name="Vidigal P.M.P."/>
            <person name="Lima T.T.M."/>
            <person name="Souza F.O."/>
            <person name="Alfenas-Zerbini P."/>
        </authorList>
    </citation>
    <scope>NUCLEOTIDE SEQUENCE [LARGE SCALE GENOMIC DNA]</scope>
</reference>
<dbReference type="InterPro" id="IPR036390">
    <property type="entry name" value="WH_DNA-bd_sf"/>
</dbReference>
<keyword evidence="2" id="KW-1185">Reference proteome</keyword>
<sequence>MSSHTEQNKAEAYKLTLADIEKMGKQKHKVLKAFADVPYNTRRELAEKTGIEISSLCRILKDFESKDVVRIPFSITCKTTGHMVACYTTSPAIDSLLMEPEVWIAVKEGAE</sequence>
<dbReference type="EMBL" id="KY117485">
    <property type="protein sequence ID" value="APU03161.1"/>
    <property type="molecule type" value="Genomic_DNA"/>
</dbReference>
<organism evidence="1 2">
    <name type="scientific">Ralstonia phage phiAp1</name>
    <dbReference type="NCBI Taxonomy" id="2783867"/>
    <lineage>
        <taxon>Viruses</taxon>
        <taxon>Duplodnaviria</taxon>
        <taxon>Heunggongvirae</taxon>
        <taxon>Uroviricota</taxon>
        <taxon>Caudoviricetes</taxon>
        <taxon>Autographivirales</taxon>
        <taxon>Autoscriptoviridae</taxon>
        <taxon>Ayakvirus</taxon>
        <taxon>Ayakvirus Ap1</taxon>
    </lineage>
</organism>
<gene>
    <name evidence="1" type="ORF">phiAp1_20</name>
</gene>
<evidence type="ECO:0000313" key="2">
    <source>
        <dbReference type="Proteomes" id="UP000221958"/>
    </source>
</evidence>
<evidence type="ECO:0000313" key="1">
    <source>
        <dbReference type="EMBL" id="APU03161.1"/>
    </source>
</evidence>
<proteinExistence type="predicted"/>
<dbReference type="SUPFAM" id="SSF46785">
    <property type="entry name" value="Winged helix' DNA-binding domain"/>
    <property type="match status" value="1"/>
</dbReference>
<name>A0A1L7DS43_9CAUD</name>
<accession>A0A1L7DS43</accession>
<dbReference type="Proteomes" id="UP000221958">
    <property type="component" value="Segment"/>
</dbReference>
<protein>
    <submittedName>
        <fullName evidence="1">Putative DNA binding transcriptional regulator MarR family</fullName>
    </submittedName>
</protein>